<protein>
    <submittedName>
        <fullName evidence="10">ABC transporter substrate-binding protein</fullName>
    </submittedName>
</protein>
<evidence type="ECO:0000256" key="4">
    <source>
        <dbReference type="ARBA" id="ARBA00022989"/>
    </source>
</evidence>
<feature type="domain" description="ABC3 transporter permease C-terminal" evidence="8">
    <location>
        <begin position="264"/>
        <end position="389"/>
    </location>
</feature>
<evidence type="ECO:0000313" key="10">
    <source>
        <dbReference type="EMBL" id="ORA23327.1"/>
    </source>
</evidence>
<dbReference type="OrthoDB" id="9780560at2"/>
<feature type="transmembrane region" description="Helical" evidence="7">
    <location>
        <begin position="432"/>
        <end position="456"/>
    </location>
</feature>
<reference evidence="10 11" key="1">
    <citation type="submission" date="2017-02" db="EMBL/GenBank/DDBJ databases">
        <title>The new phylogeny of genus Mycobacterium.</title>
        <authorList>
            <person name="Tortoli E."/>
            <person name="Trovato A."/>
            <person name="Cirillo D.M."/>
        </authorList>
    </citation>
    <scope>NUCLEOTIDE SEQUENCE [LARGE SCALE GENOMIC DNA]</scope>
    <source>
        <strain evidence="10 11">DSM 45057</strain>
    </source>
</reference>
<evidence type="ECO:0000256" key="5">
    <source>
        <dbReference type="ARBA" id="ARBA00023136"/>
    </source>
</evidence>
<comment type="caution">
    <text evidence="10">The sequence shown here is derived from an EMBL/GenBank/DDBJ whole genome shotgun (WGS) entry which is preliminary data.</text>
</comment>
<dbReference type="RefSeq" id="WP_083112494.1">
    <property type="nucleotide sequence ID" value="NZ_JACKTS010000023.1"/>
</dbReference>
<organism evidence="10 11">
    <name type="scientific">Mycobacterium angelicum</name>
    <dbReference type="NCBI Taxonomy" id="470074"/>
    <lineage>
        <taxon>Bacteria</taxon>
        <taxon>Bacillati</taxon>
        <taxon>Actinomycetota</taxon>
        <taxon>Actinomycetes</taxon>
        <taxon>Mycobacteriales</taxon>
        <taxon>Mycobacteriaceae</taxon>
        <taxon>Mycobacterium</taxon>
    </lineage>
</organism>
<keyword evidence="5 7" id="KW-0472">Membrane</keyword>
<dbReference type="GO" id="GO:0005886">
    <property type="term" value="C:plasma membrane"/>
    <property type="evidence" value="ECO:0007669"/>
    <property type="project" value="UniProtKB-SubCell"/>
</dbReference>
<comment type="subcellular location">
    <subcellularLocation>
        <location evidence="1">Cell membrane</location>
        <topology evidence="1">Multi-pass membrane protein</topology>
    </subcellularLocation>
</comment>
<evidence type="ECO:0000256" key="7">
    <source>
        <dbReference type="SAM" id="Phobius"/>
    </source>
</evidence>
<feature type="transmembrane region" description="Helical" evidence="7">
    <location>
        <begin position="362"/>
        <end position="384"/>
    </location>
</feature>
<feature type="transmembrane region" description="Helical" evidence="7">
    <location>
        <begin position="258"/>
        <end position="285"/>
    </location>
</feature>
<dbReference type="AlphaFoldDB" id="A0A1W9ZZR1"/>
<dbReference type="PANTHER" id="PTHR30287:SF2">
    <property type="entry name" value="BLL1001 PROTEIN"/>
    <property type="match status" value="1"/>
</dbReference>
<evidence type="ECO:0000259" key="9">
    <source>
        <dbReference type="Pfam" id="PF12704"/>
    </source>
</evidence>
<evidence type="ECO:0000259" key="8">
    <source>
        <dbReference type="Pfam" id="PF02687"/>
    </source>
</evidence>
<dbReference type="EMBL" id="MVHE01000007">
    <property type="protein sequence ID" value="ORA23327.1"/>
    <property type="molecule type" value="Genomic_DNA"/>
</dbReference>
<dbReference type="InterPro" id="IPR003838">
    <property type="entry name" value="ABC3_permease_C"/>
</dbReference>
<dbReference type="Proteomes" id="UP000192284">
    <property type="component" value="Unassembled WGS sequence"/>
</dbReference>
<feature type="transmembrane region" description="Helical" evidence="7">
    <location>
        <begin position="488"/>
        <end position="510"/>
    </location>
</feature>
<dbReference type="Pfam" id="PF12704">
    <property type="entry name" value="MacB_PCD"/>
    <property type="match status" value="1"/>
</dbReference>
<evidence type="ECO:0000256" key="2">
    <source>
        <dbReference type="ARBA" id="ARBA00022475"/>
    </source>
</evidence>
<proteinExistence type="inferred from homology"/>
<evidence type="ECO:0000256" key="3">
    <source>
        <dbReference type="ARBA" id="ARBA00022692"/>
    </source>
</evidence>
<feature type="transmembrane region" description="Helical" evidence="7">
    <location>
        <begin position="773"/>
        <end position="801"/>
    </location>
</feature>
<keyword evidence="2" id="KW-1003">Cell membrane</keyword>
<feature type="transmembrane region" description="Helical" evidence="7">
    <location>
        <begin position="305"/>
        <end position="331"/>
    </location>
</feature>
<evidence type="ECO:0000256" key="1">
    <source>
        <dbReference type="ARBA" id="ARBA00004651"/>
    </source>
</evidence>
<feature type="transmembrane region" description="Helical" evidence="7">
    <location>
        <begin position="729"/>
        <end position="752"/>
    </location>
</feature>
<keyword evidence="4 7" id="KW-1133">Transmembrane helix</keyword>
<feature type="transmembrane region" description="Helical" evidence="7">
    <location>
        <begin position="405"/>
        <end position="426"/>
    </location>
</feature>
<feature type="domain" description="ABC3 transporter permease C-terminal" evidence="8">
    <location>
        <begin position="732"/>
        <end position="848"/>
    </location>
</feature>
<gene>
    <name evidence="10" type="ORF">BST12_07645</name>
</gene>
<dbReference type="InterPro" id="IPR025857">
    <property type="entry name" value="MacB_PCD"/>
</dbReference>
<evidence type="ECO:0000256" key="6">
    <source>
        <dbReference type="ARBA" id="ARBA00038076"/>
    </source>
</evidence>
<dbReference type="Pfam" id="PF02687">
    <property type="entry name" value="FtsX"/>
    <property type="match status" value="2"/>
</dbReference>
<keyword evidence="3 7" id="KW-0812">Transmembrane</keyword>
<sequence>MRIPTALTSLPLWRTAWRRARQRPFQYILLVLGIALGVAMVVAIDLTNVSAQRALDISAEAITGKATHRLAGGRGGSLDQEIYLDLRKRGFDLSAPVVEGYVLAPKLGNRPMRLMGIDPFAEPPFRPALWQQQDLEAASNFLVRPNGVILSRDVAAQYHLALGDSFVVQVLGAPTTVTLVGLFTPADAITAQRLQELIIADIATAQELFHMSGRLSHIDMIIKDEVTATQIKQGLPSGVRLEAATAKSNTMKQMMTGFAVNLTAMSLIALLVGVFLIYNTVTFNVVQRRRLFGIMRCLGVTRDQLFRLIMTETLVAGLLGSGLGLLFGVWLGEGLIGVVTQSINDLYFVVNVREVALSPESLVKGLVVGVVAALLAALPPAVEAMRSPPASTLRRSALEGEVSTLVRWLGVAAVCLGGFGALLLCWPGKNLAVAFTGLCAVMIAFALFAAPVARFVMVRLARLFGRLFGPLGALAPLDIVRSLSRTSVAIAALTTAVSVIVGVSLMVGSFRQTFANWLGLTLQTDIYVSAPALTSTRPSGNLPPDAVRTLKQWPGVREAITSRFTAVFAPDWGREVDLTAVTGDISDGKRPYRWISGDEHTLWHRFLAGEGVMLSEPLVSRQNLRTPPGPITLMTESGPRKFPVLAVYSDYTSDQGVVLMDQATYRSNWRDPDVTNMALLLKPGVSVDGLLGELHAMFEGRKDLVIQSSRSLREAALVTFERSFAVTGALRLVATVVAVIGILGALMSLALERVRELGTFRAIGMSRRQLWRLVLFEAGLLGGTAGLIALPSGFVLAWILIRIINLRSFGWTLDMHFDFGYFGQAFLVAVVAALAAGIYPAWHTARLSIASAIREE</sequence>
<name>A0A1W9ZZR1_MYCAN</name>
<accession>A0A1W9ZZR1</accession>
<feature type="transmembrane region" description="Helical" evidence="7">
    <location>
        <begin position="821"/>
        <end position="842"/>
    </location>
</feature>
<evidence type="ECO:0000313" key="11">
    <source>
        <dbReference type="Proteomes" id="UP000192284"/>
    </source>
</evidence>
<comment type="similarity">
    <text evidence="6">Belongs to the ABC-4 integral membrane protein family.</text>
</comment>
<feature type="transmembrane region" description="Helical" evidence="7">
    <location>
        <begin position="27"/>
        <end position="44"/>
    </location>
</feature>
<feature type="domain" description="MacB-like periplasmic core" evidence="9">
    <location>
        <begin position="28"/>
        <end position="234"/>
    </location>
</feature>
<dbReference type="PANTHER" id="PTHR30287">
    <property type="entry name" value="MEMBRANE COMPONENT OF PREDICTED ABC SUPERFAMILY METABOLITE UPTAKE TRANSPORTER"/>
    <property type="match status" value="1"/>
</dbReference>
<dbReference type="InterPro" id="IPR038766">
    <property type="entry name" value="Membrane_comp_ABC_pdt"/>
</dbReference>
<keyword evidence="11" id="KW-1185">Reference proteome</keyword>